<feature type="transmembrane region" description="Helical" evidence="8">
    <location>
        <begin position="47"/>
        <end position="65"/>
    </location>
</feature>
<dbReference type="GO" id="GO:0015295">
    <property type="term" value="F:solute:proton symporter activity"/>
    <property type="evidence" value="ECO:0007669"/>
    <property type="project" value="TreeGrafter"/>
</dbReference>
<keyword evidence="3 8" id="KW-0813">Transport</keyword>
<keyword evidence="6 8" id="KW-1133">Transmembrane helix</keyword>
<evidence type="ECO:0000313" key="11">
    <source>
        <dbReference type="Proteomes" id="UP000277811"/>
    </source>
</evidence>
<feature type="transmembrane region" description="Helical" evidence="8">
    <location>
        <begin position="229"/>
        <end position="248"/>
    </location>
</feature>
<sequence>MKRGVYVTMWHVVAHPYGIGLSALLAFIPLGWLFLSLGVWRWPAHKSCFIALLVALAVAILGWKMPPVLALEGAANGAVMAIWPIMWVIFAAIFTYNITLKTGAMEKIKGFMASISNDRRVQVLLIAWGFGGFLEAAAGFGTAVAIPTAILISLDFDPFFASVLCLLANTVPVAFGAVGIPVITLAKIADVNLMRLTLDAVIQLTPFVLVLPLALIWVMTRSLSQLKGVIGTAIVAGLSFAIPQLLIGAFMGPELVAVAGSLCSMIGVAIWAKISPPVKEWHFPGENLAAKKTVEYHTSTGEQLVAWAPYIFLGVFIIGSNHAIFPALANVLGAIKSSFRIYNGPGGTPMVLPWILTPGTLIMLGAVLGGLVQGASLSDFTTTVAKTAGQLQKTTLTVVTIVAMALVMMYSGMVSAIAVALAMATGGFYPVIAPIIGAMGTFLTGSDTSSNVLFGALQKQTAIQIGADPTWITAANTAGATAGKMISPQSIAVACSATGQTGAEGNIFRTMIVYCIGYTLILGLWVYFVNATRLFL</sequence>
<dbReference type="NCBIfam" id="TIGR00795">
    <property type="entry name" value="lctP"/>
    <property type="match status" value="1"/>
</dbReference>
<evidence type="ECO:0000313" key="9">
    <source>
        <dbReference type="EMBL" id="VBB08781.1"/>
    </source>
</evidence>
<keyword evidence="4 8" id="KW-1003">Cell membrane</keyword>
<proteinExistence type="inferred from homology"/>
<evidence type="ECO:0000256" key="7">
    <source>
        <dbReference type="ARBA" id="ARBA00023136"/>
    </source>
</evidence>
<feature type="transmembrane region" description="Helical" evidence="8">
    <location>
        <begin position="428"/>
        <end position="445"/>
    </location>
</feature>
<comment type="similarity">
    <text evidence="2 8">Belongs to the lactate permease family.</text>
</comment>
<dbReference type="PANTHER" id="PTHR30003">
    <property type="entry name" value="L-LACTATE PERMEASE"/>
    <property type="match status" value="1"/>
</dbReference>
<dbReference type="GO" id="GO:0005886">
    <property type="term" value="C:plasma membrane"/>
    <property type="evidence" value="ECO:0007669"/>
    <property type="project" value="UniProtKB-SubCell"/>
</dbReference>
<name>A0A498RBF0_9FIRM</name>
<feature type="transmembrane region" description="Helical" evidence="8">
    <location>
        <begin position="255"/>
        <end position="274"/>
    </location>
</feature>
<feature type="transmembrane region" description="Helical" evidence="8">
    <location>
        <begin position="396"/>
        <end position="421"/>
    </location>
</feature>
<feature type="transmembrane region" description="Helical" evidence="8">
    <location>
        <begin position="12"/>
        <end position="35"/>
    </location>
</feature>
<dbReference type="AlphaFoldDB" id="A0A498RBF0"/>
<feature type="transmembrane region" description="Helical" evidence="8">
    <location>
        <begin position="307"/>
        <end position="333"/>
    </location>
</feature>
<dbReference type="InterPro" id="IPR003804">
    <property type="entry name" value="Lactate_perm"/>
</dbReference>
<feature type="transmembrane region" description="Helical" evidence="8">
    <location>
        <begin position="77"/>
        <end position="100"/>
    </location>
</feature>
<dbReference type="Proteomes" id="UP000277811">
    <property type="component" value="Unassembled WGS sequence"/>
</dbReference>
<gene>
    <name evidence="9" type="ORF">LUCI_4062</name>
    <name evidence="10" type="ORF">LUCI_4089</name>
</gene>
<evidence type="ECO:0000256" key="2">
    <source>
        <dbReference type="ARBA" id="ARBA00010100"/>
    </source>
</evidence>
<reference evidence="9 11" key="1">
    <citation type="submission" date="2018-06" db="EMBL/GenBank/DDBJ databases">
        <authorList>
            <person name="Strepis N."/>
        </authorList>
    </citation>
    <scope>NUCLEOTIDE SEQUENCE [LARGE SCALE GENOMIC DNA]</scope>
    <source>
        <strain evidence="9">LUCI</strain>
    </source>
</reference>
<accession>A0A498RBF0</accession>
<feature type="transmembrane region" description="Helical" evidence="8">
    <location>
        <begin position="354"/>
        <end position="376"/>
    </location>
</feature>
<evidence type="ECO:0000256" key="4">
    <source>
        <dbReference type="ARBA" id="ARBA00022475"/>
    </source>
</evidence>
<keyword evidence="5 8" id="KW-0812">Transmembrane</keyword>
<dbReference type="PANTHER" id="PTHR30003:SF0">
    <property type="entry name" value="GLYCOLATE PERMEASE GLCA-RELATED"/>
    <property type="match status" value="1"/>
</dbReference>
<dbReference type="EMBL" id="UPPP01000096">
    <property type="protein sequence ID" value="VBB08808.1"/>
    <property type="molecule type" value="Genomic_DNA"/>
</dbReference>
<feature type="transmembrane region" description="Helical" evidence="8">
    <location>
        <begin position="160"/>
        <end position="184"/>
    </location>
</feature>
<dbReference type="GO" id="GO:0015129">
    <property type="term" value="F:lactate transmembrane transporter activity"/>
    <property type="evidence" value="ECO:0007669"/>
    <property type="project" value="UniProtKB-UniRule"/>
</dbReference>
<comment type="subcellular location">
    <subcellularLocation>
        <location evidence="1 8">Cell membrane</location>
        <topology evidence="1 8">Multi-pass membrane protein</topology>
    </subcellularLocation>
</comment>
<feature type="transmembrane region" description="Helical" evidence="8">
    <location>
        <begin position="121"/>
        <end position="154"/>
    </location>
</feature>
<feature type="transmembrane region" description="Helical" evidence="8">
    <location>
        <begin position="511"/>
        <end position="529"/>
    </location>
</feature>
<dbReference type="Pfam" id="PF02652">
    <property type="entry name" value="Lactate_perm"/>
    <property type="match status" value="1"/>
</dbReference>
<evidence type="ECO:0000256" key="3">
    <source>
        <dbReference type="ARBA" id="ARBA00022448"/>
    </source>
</evidence>
<dbReference type="EMBL" id="UPPP01000095">
    <property type="protein sequence ID" value="VBB08781.1"/>
    <property type="molecule type" value="Genomic_DNA"/>
</dbReference>
<organism evidence="9 11">
    <name type="scientific">Lucifera butyrica</name>
    <dbReference type="NCBI Taxonomy" id="1351585"/>
    <lineage>
        <taxon>Bacteria</taxon>
        <taxon>Bacillati</taxon>
        <taxon>Bacillota</taxon>
        <taxon>Negativicutes</taxon>
        <taxon>Veillonellales</taxon>
        <taxon>Veillonellaceae</taxon>
        <taxon>Lucifera</taxon>
    </lineage>
</organism>
<comment type="function">
    <text evidence="8">Uptake of L-lactate across the membrane. Can also transport D-lactate and glycolate.</text>
</comment>
<keyword evidence="7 8" id="KW-0472">Membrane</keyword>
<evidence type="ECO:0000313" key="10">
    <source>
        <dbReference type="EMBL" id="VBB08808.1"/>
    </source>
</evidence>
<protein>
    <recommendedName>
        <fullName evidence="8">L-lactate permease</fullName>
    </recommendedName>
</protein>
<feature type="transmembrane region" description="Helical" evidence="8">
    <location>
        <begin position="196"/>
        <end position="217"/>
    </location>
</feature>
<evidence type="ECO:0000256" key="1">
    <source>
        <dbReference type="ARBA" id="ARBA00004651"/>
    </source>
</evidence>
<evidence type="ECO:0000256" key="5">
    <source>
        <dbReference type="ARBA" id="ARBA00022692"/>
    </source>
</evidence>
<evidence type="ECO:0000256" key="6">
    <source>
        <dbReference type="ARBA" id="ARBA00022989"/>
    </source>
</evidence>
<keyword evidence="11" id="KW-1185">Reference proteome</keyword>
<evidence type="ECO:0000256" key="8">
    <source>
        <dbReference type="RuleBase" id="RU365092"/>
    </source>
</evidence>